<evidence type="ECO:0000313" key="3">
    <source>
        <dbReference type="Proteomes" id="UP001161405"/>
    </source>
</evidence>
<reference evidence="2" key="2">
    <citation type="submission" date="2023-01" db="EMBL/GenBank/DDBJ databases">
        <title>Draft genome sequence of Maritalea porphyrae strain NBRC 107169.</title>
        <authorList>
            <person name="Sun Q."/>
            <person name="Mori K."/>
        </authorList>
    </citation>
    <scope>NUCLEOTIDE SEQUENCE</scope>
    <source>
        <strain evidence="2">NBRC 107169</strain>
    </source>
</reference>
<evidence type="ECO:0000259" key="1">
    <source>
        <dbReference type="Pfam" id="PF01575"/>
    </source>
</evidence>
<dbReference type="RefSeq" id="WP_284362923.1">
    <property type="nucleotide sequence ID" value="NZ_BSNI01000002.1"/>
</dbReference>
<accession>A0ABQ5URQ9</accession>
<gene>
    <name evidence="2" type="ORF">GCM10007879_13100</name>
</gene>
<dbReference type="SUPFAM" id="SSF54637">
    <property type="entry name" value="Thioesterase/thiol ester dehydrase-isomerase"/>
    <property type="match status" value="1"/>
</dbReference>
<dbReference type="PANTHER" id="PTHR43664:SF1">
    <property type="entry name" value="BETA-METHYLMALYL-COA DEHYDRATASE"/>
    <property type="match status" value="1"/>
</dbReference>
<reference evidence="2" key="1">
    <citation type="journal article" date="2014" name="Int. J. Syst. Evol. Microbiol.">
        <title>Complete genome of a new Firmicutes species belonging to the dominant human colonic microbiota ('Ruminococcus bicirculans') reveals two chromosomes and a selective capacity to utilize plant glucans.</title>
        <authorList>
            <consortium name="NISC Comparative Sequencing Program"/>
            <person name="Wegmann U."/>
            <person name="Louis P."/>
            <person name="Goesmann A."/>
            <person name="Henrissat B."/>
            <person name="Duncan S.H."/>
            <person name="Flint H.J."/>
        </authorList>
    </citation>
    <scope>NUCLEOTIDE SEQUENCE</scope>
    <source>
        <strain evidence="2">NBRC 107169</strain>
    </source>
</reference>
<sequence>MTKTRYFEDIQIGEKIRTSTFDLTAEKVHEFASEYDPQFIHVDEDAAKEGPFGTIIASGWQTLSASMRLMALEKPFGSNPLIGMRIDELKFAKPVYPNTTIYVDAEVISLKKSTNGERGYVGIRLETKNKANDEIVASQVWTALVPCNP</sequence>
<dbReference type="Proteomes" id="UP001161405">
    <property type="component" value="Unassembled WGS sequence"/>
</dbReference>
<dbReference type="InterPro" id="IPR029069">
    <property type="entry name" value="HotDog_dom_sf"/>
</dbReference>
<keyword evidence="3" id="KW-1185">Reference proteome</keyword>
<proteinExistence type="predicted"/>
<dbReference type="Pfam" id="PF01575">
    <property type="entry name" value="MaoC_dehydratas"/>
    <property type="match status" value="1"/>
</dbReference>
<dbReference type="Gene3D" id="3.10.129.10">
    <property type="entry name" value="Hotdog Thioesterase"/>
    <property type="match status" value="1"/>
</dbReference>
<dbReference type="InterPro" id="IPR002539">
    <property type="entry name" value="MaoC-like_dom"/>
</dbReference>
<comment type="caution">
    <text evidence="2">The sequence shown here is derived from an EMBL/GenBank/DDBJ whole genome shotgun (WGS) entry which is preliminary data.</text>
</comment>
<dbReference type="InterPro" id="IPR052342">
    <property type="entry name" value="MCH/BMMD"/>
</dbReference>
<name>A0ABQ5URQ9_9HYPH</name>
<organism evidence="2 3">
    <name type="scientific">Maritalea porphyrae</name>
    <dbReference type="NCBI Taxonomy" id="880732"/>
    <lineage>
        <taxon>Bacteria</taxon>
        <taxon>Pseudomonadati</taxon>
        <taxon>Pseudomonadota</taxon>
        <taxon>Alphaproteobacteria</taxon>
        <taxon>Hyphomicrobiales</taxon>
        <taxon>Devosiaceae</taxon>
        <taxon>Maritalea</taxon>
    </lineage>
</organism>
<dbReference type="PANTHER" id="PTHR43664">
    <property type="entry name" value="MONOAMINE OXIDASE-RELATED"/>
    <property type="match status" value="1"/>
</dbReference>
<feature type="domain" description="MaoC-like" evidence="1">
    <location>
        <begin position="12"/>
        <end position="115"/>
    </location>
</feature>
<dbReference type="EMBL" id="BSNI01000002">
    <property type="protein sequence ID" value="GLQ17061.1"/>
    <property type="molecule type" value="Genomic_DNA"/>
</dbReference>
<protein>
    <submittedName>
        <fullName evidence="2">Monoamine oxidase regulatory protein</fullName>
    </submittedName>
</protein>
<evidence type="ECO:0000313" key="2">
    <source>
        <dbReference type="EMBL" id="GLQ17061.1"/>
    </source>
</evidence>